<dbReference type="InterPro" id="IPR003458">
    <property type="entry name" value="Phage_T4_Gp38_tail_assem"/>
</dbReference>
<name>A0AAP2NVC5_PRORE</name>
<evidence type="ECO:0000313" key="2">
    <source>
        <dbReference type="Proteomes" id="UP000824410"/>
    </source>
</evidence>
<proteinExistence type="predicted"/>
<organism evidence="1 2">
    <name type="scientific">Providencia rettgeri</name>
    <dbReference type="NCBI Taxonomy" id="587"/>
    <lineage>
        <taxon>Bacteria</taxon>
        <taxon>Pseudomonadati</taxon>
        <taxon>Pseudomonadota</taxon>
        <taxon>Gammaproteobacteria</taxon>
        <taxon>Enterobacterales</taxon>
        <taxon>Morganellaceae</taxon>
        <taxon>Providencia</taxon>
    </lineage>
</organism>
<dbReference type="Proteomes" id="UP000824410">
    <property type="component" value="Unassembled WGS sequence"/>
</dbReference>
<dbReference type="PANTHER" id="PTHR34413:SF2">
    <property type="entry name" value="PROPHAGE TAIL FIBER ASSEMBLY PROTEIN HOMOLOG TFAE-RELATED"/>
    <property type="match status" value="1"/>
</dbReference>
<dbReference type="EMBL" id="SHDO01000008">
    <property type="protein sequence ID" value="MBX6980013.1"/>
    <property type="molecule type" value="Genomic_DNA"/>
</dbReference>
<dbReference type="Pfam" id="PF02413">
    <property type="entry name" value="Caudo_TAP"/>
    <property type="match status" value="1"/>
</dbReference>
<accession>A0AAP2NVC5</accession>
<protein>
    <submittedName>
        <fullName evidence="1">Tail fiber assembly protein</fullName>
    </submittedName>
</protein>
<gene>
    <name evidence="1" type="ORF">EX242_07040</name>
</gene>
<sequence>MKYYKNKNNQVFALEDNESPDEWINDLVTEISFTEASRLTQPSPSELISNAESDKQSRLFEATNAIAPYQDAIDLGIATDKELKQLNAWKQYRVDLNRIDTATAPDITWPEKPQ</sequence>
<comment type="caution">
    <text evidence="1">The sequence shown here is derived from an EMBL/GenBank/DDBJ whole genome shotgun (WGS) entry which is preliminary data.</text>
</comment>
<dbReference type="PANTHER" id="PTHR34413">
    <property type="entry name" value="PROPHAGE TAIL FIBER ASSEMBLY PROTEIN HOMOLOG TFAE-RELATED-RELATED"/>
    <property type="match status" value="1"/>
</dbReference>
<dbReference type="AlphaFoldDB" id="A0AAP2NVC5"/>
<reference evidence="1" key="1">
    <citation type="submission" date="2019-02" db="EMBL/GenBank/DDBJ databases">
        <title>Genomic characterization of isolates from hospital effluents in KZN, South Africa.</title>
        <authorList>
            <person name="Ntshobeni N."/>
            <person name="Allam M."/>
            <person name="Ismail A."/>
            <person name="Amoako D."/>
            <person name="Essack S."/>
            <person name="Chenia H."/>
        </authorList>
    </citation>
    <scope>NUCLEOTIDE SEQUENCE</scope>
    <source>
        <strain evidence="1">AFE97_S1</strain>
    </source>
</reference>
<dbReference type="InterPro" id="IPR051220">
    <property type="entry name" value="TFA_Chaperone"/>
</dbReference>
<evidence type="ECO:0000313" key="1">
    <source>
        <dbReference type="EMBL" id="MBX6980013.1"/>
    </source>
</evidence>
<dbReference type="RefSeq" id="WP_131680157.1">
    <property type="nucleotide sequence ID" value="NZ_SHCZ01000003.1"/>
</dbReference>